<evidence type="ECO:0000313" key="2">
    <source>
        <dbReference type="EMBL" id="MFD0853382.1"/>
    </source>
</evidence>
<feature type="non-terminal residue" evidence="2">
    <location>
        <position position="1"/>
    </location>
</feature>
<feature type="compositionally biased region" description="Polar residues" evidence="1">
    <location>
        <begin position="62"/>
        <end position="71"/>
    </location>
</feature>
<keyword evidence="3" id="KW-1185">Reference proteome</keyword>
<sequence>GDCPSCTRPARQAAEAVIARTNARMVELAEWAHRALTGDTLHHVLSVITNVRDLLDPDRTLSLDQPDQSAEQTREEGQHRG</sequence>
<gene>
    <name evidence="2" type="ORF">ACFQ07_14180</name>
</gene>
<feature type="compositionally biased region" description="Basic and acidic residues" evidence="1">
    <location>
        <begin position="72"/>
        <end position="81"/>
    </location>
</feature>
<protein>
    <submittedName>
        <fullName evidence="2">Uncharacterized protein</fullName>
    </submittedName>
</protein>
<feature type="region of interest" description="Disordered" evidence="1">
    <location>
        <begin position="59"/>
        <end position="81"/>
    </location>
</feature>
<dbReference type="Proteomes" id="UP001597083">
    <property type="component" value="Unassembled WGS sequence"/>
</dbReference>
<reference evidence="3" key="1">
    <citation type="journal article" date="2019" name="Int. J. Syst. Evol. Microbiol.">
        <title>The Global Catalogue of Microorganisms (GCM) 10K type strain sequencing project: providing services to taxonomists for standard genome sequencing and annotation.</title>
        <authorList>
            <consortium name="The Broad Institute Genomics Platform"/>
            <consortium name="The Broad Institute Genome Sequencing Center for Infectious Disease"/>
            <person name="Wu L."/>
            <person name="Ma J."/>
        </authorList>
    </citation>
    <scope>NUCLEOTIDE SEQUENCE [LARGE SCALE GENOMIC DNA]</scope>
    <source>
        <strain evidence="3">JCM 31696</strain>
    </source>
</reference>
<proteinExistence type="predicted"/>
<evidence type="ECO:0000313" key="3">
    <source>
        <dbReference type="Proteomes" id="UP001597083"/>
    </source>
</evidence>
<organism evidence="2 3">
    <name type="scientific">Actinomadura adrarensis</name>
    <dbReference type="NCBI Taxonomy" id="1819600"/>
    <lineage>
        <taxon>Bacteria</taxon>
        <taxon>Bacillati</taxon>
        <taxon>Actinomycetota</taxon>
        <taxon>Actinomycetes</taxon>
        <taxon>Streptosporangiales</taxon>
        <taxon>Thermomonosporaceae</taxon>
        <taxon>Actinomadura</taxon>
    </lineage>
</organism>
<accession>A0ABW3CIH3</accession>
<evidence type="ECO:0000256" key="1">
    <source>
        <dbReference type="SAM" id="MobiDB-lite"/>
    </source>
</evidence>
<comment type="caution">
    <text evidence="2">The sequence shown here is derived from an EMBL/GenBank/DDBJ whole genome shotgun (WGS) entry which is preliminary data.</text>
</comment>
<name>A0ABW3CIH3_9ACTN</name>
<dbReference type="EMBL" id="JBHTIR010002119">
    <property type="protein sequence ID" value="MFD0853382.1"/>
    <property type="molecule type" value="Genomic_DNA"/>
</dbReference>